<sequence length="71" mass="7707">MAFERLVNPGLDGTALMEAVITINVLRRSIINVTIILVDPGSKWTPRGGSDSSPTTTTSTLRIQIRSRLTP</sequence>
<feature type="region of interest" description="Disordered" evidence="1">
    <location>
        <begin position="42"/>
        <end position="71"/>
    </location>
</feature>
<organism evidence="2 3">
    <name type="scientific">Acorus calamus</name>
    <name type="common">Sweet flag</name>
    <dbReference type="NCBI Taxonomy" id="4465"/>
    <lineage>
        <taxon>Eukaryota</taxon>
        <taxon>Viridiplantae</taxon>
        <taxon>Streptophyta</taxon>
        <taxon>Embryophyta</taxon>
        <taxon>Tracheophyta</taxon>
        <taxon>Spermatophyta</taxon>
        <taxon>Magnoliopsida</taxon>
        <taxon>Liliopsida</taxon>
        <taxon>Acoraceae</taxon>
        <taxon>Acorus</taxon>
    </lineage>
</organism>
<evidence type="ECO:0000313" key="3">
    <source>
        <dbReference type="Proteomes" id="UP001180020"/>
    </source>
</evidence>
<dbReference type="EMBL" id="JAUJYO010000001">
    <property type="protein sequence ID" value="KAK1326294.1"/>
    <property type="molecule type" value="Genomic_DNA"/>
</dbReference>
<feature type="compositionally biased region" description="Low complexity" evidence="1">
    <location>
        <begin position="45"/>
        <end position="60"/>
    </location>
</feature>
<proteinExistence type="predicted"/>
<keyword evidence="3" id="KW-1185">Reference proteome</keyword>
<name>A0AAV9FLZ4_ACOCL</name>
<protein>
    <submittedName>
        <fullName evidence="2">Uncharacterized protein</fullName>
    </submittedName>
</protein>
<reference evidence="2" key="1">
    <citation type="journal article" date="2023" name="Nat. Commun.">
        <title>Diploid and tetraploid genomes of Acorus and the evolution of monocots.</title>
        <authorList>
            <person name="Ma L."/>
            <person name="Liu K.W."/>
            <person name="Li Z."/>
            <person name="Hsiao Y.Y."/>
            <person name="Qi Y."/>
            <person name="Fu T."/>
            <person name="Tang G.D."/>
            <person name="Zhang D."/>
            <person name="Sun W.H."/>
            <person name="Liu D.K."/>
            <person name="Li Y."/>
            <person name="Chen G.Z."/>
            <person name="Liu X.D."/>
            <person name="Liao X.Y."/>
            <person name="Jiang Y.T."/>
            <person name="Yu X."/>
            <person name="Hao Y."/>
            <person name="Huang J."/>
            <person name="Zhao X.W."/>
            <person name="Ke S."/>
            <person name="Chen Y.Y."/>
            <person name="Wu W.L."/>
            <person name="Hsu J.L."/>
            <person name="Lin Y.F."/>
            <person name="Huang M.D."/>
            <person name="Li C.Y."/>
            <person name="Huang L."/>
            <person name="Wang Z.W."/>
            <person name="Zhao X."/>
            <person name="Zhong W.Y."/>
            <person name="Peng D.H."/>
            <person name="Ahmad S."/>
            <person name="Lan S."/>
            <person name="Zhang J.S."/>
            <person name="Tsai W.C."/>
            <person name="Van de Peer Y."/>
            <person name="Liu Z.J."/>
        </authorList>
    </citation>
    <scope>NUCLEOTIDE SEQUENCE</scope>
    <source>
        <strain evidence="2">CP</strain>
    </source>
</reference>
<comment type="caution">
    <text evidence="2">The sequence shown here is derived from an EMBL/GenBank/DDBJ whole genome shotgun (WGS) entry which is preliminary data.</text>
</comment>
<dbReference type="Proteomes" id="UP001180020">
    <property type="component" value="Unassembled WGS sequence"/>
</dbReference>
<dbReference type="AlphaFoldDB" id="A0AAV9FLZ4"/>
<reference evidence="2" key="2">
    <citation type="submission" date="2023-06" db="EMBL/GenBank/DDBJ databases">
        <authorList>
            <person name="Ma L."/>
            <person name="Liu K.-W."/>
            <person name="Li Z."/>
            <person name="Hsiao Y.-Y."/>
            <person name="Qi Y."/>
            <person name="Fu T."/>
            <person name="Tang G."/>
            <person name="Zhang D."/>
            <person name="Sun W.-H."/>
            <person name="Liu D.-K."/>
            <person name="Li Y."/>
            <person name="Chen G.-Z."/>
            <person name="Liu X.-D."/>
            <person name="Liao X.-Y."/>
            <person name="Jiang Y.-T."/>
            <person name="Yu X."/>
            <person name="Hao Y."/>
            <person name="Huang J."/>
            <person name="Zhao X.-W."/>
            <person name="Ke S."/>
            <person name="Chen Y.-Y."/>
            <person name="Wu W.-L."/>
            <person name="Hsu J.-L."/>
            <person name="Lin Y.-F."/>
            <person name="Huang M.-D."/>
            <person name="Li C.-Y."/>
            <person name="Huang L."/>
            <person name="Wang Z.-W."/>
            <person name="Zhao X."/>
            <person name="Zhong W.-Y."/>
            <person name="Peng D.-H."/>
            <person name="Ahmad S."/>
            <person name="Lan S."/>
            <person name="Zhang J.-S."/>
            <person name="Tsai W.-C."/>
            <person name="Van De Peer Y."/>
            <person name="Liu Z.-J."/>
        </authorList>
    </citation>
    <scope>NUCLEOTIDE SEQUENCE</scope>
    <source>
        <strain evidence="2">CP</strain>
        <tissue evidence="2">Leaves</tissue>
    </source>
</reference>
<accession>A0AAV9FLZ4</accession>
<gene>
    <name evidence="2" type="ORF">QJS10_CPA01g02307</name>
</gene>
<evidence type="ECO:0000256" key="1">
    <source>
        <dbReference type="SAM" id="MobiDB-lite"/>
    </source>
</evidence>
<evidence type="ECO:0000313" key="2">
    <source>
        <dbReference type="EMBL" id="KAK1326294.1"/>
    </source>
</evidence>